<feature type="compositionally biased region" description="Pro residues" evidence="1">
    <location>
        <begin position="61"/>
        <end position="92"/>
    </location>
</feature>
<proteinExistence type="predicted"/>
<organism evidence="3 4">
    <name type="scientific">Streptomyces sirii</name>
    <dbReference type="NCBI Taxonomy" id="3127701"/>
    <lineage>
        <taxon>Bacteria</taxon>
        <taxon>Bacillati</taxon>
        <taxon>Actinomycetota</taxon>
        <taxon>Actinomycetes</taxon>
        <taxon>Kitasatosporales</taxon>
        <taxon>Streptomycetaceae</taxon>
        <taxon>Streptomyces</taxon>
    </lineage>
</organism>
<feature type="compositionally biased region" description="Pro residues" evidence="1">
    <location>
        <begin position="14"/>
        <end position="33"/>
    </location>
</feature>
<feature type="transmembrane region" description="Helical" evidence="2">
    <location>
        <begin position="208"/>
        <end position="231"/>
    </location>
</feature>
<keyword evidence="2" id="KW-0812">Transmembrane</keyword>
<feature type="compositionally biased region" description="Pro residues" evidence="1">
    <location>
        <begin position="100"/>
        <end position="110"/>
    </location>
</feature>
<feature type="compositionally biased region" description="Low complexity" evidence="1">
    <location>
        <begin position="148"/>
        <end position="158"/>
    </location>
</feature>
<name>A0ABZ2QJ05_9ACTN</name>
<keyword evidence="2" id="KW-0472">Membrane</keyword>
<evidence type="ECO:0000256" key="2">
    <source>
        <dbReference type="SAM" id="Phobius"/>
    </source>
</evidence>
<evidence type="ECO:0000313" key="4">
    <source>
        <dbReference type="Proteomes" id="UP001626628"/>
    </source>
</evidence>
<dbReference type="RefSeq" id="WP_407285900.1">
    <property type="nucleotide sequence ID" value="NZ_CP147982.1"/>
</dbReference>
<evidence type="ECO:0000256" key="1">
    <source>
        <dbReference type="SAM" id="MobiDB-lite"/>
    </source>
</evidence>
<feature type="region of interest" description="Disordered" evidence="1">
    <location>
        <begin position="1"/>
        <end position="202"/>
    </location>
</feature>
<evidence type="ECO:0000313" key="3">
    <source>
        <dbReference type="EMBL" id="WXK76103.1"/>
    </source>
</evidence>
<gene>
    <name evidence="3" type="ORF">WAB15_08980</name>
</gene>
<feature type="region of interest" description="Disordered" evidence="1">
    <location>
        <begin position="411"/>
        <end position="430"/>
    </location>
</feature>
<feature type="compositionally biased region" description="Pro residues" evidence="1">
    <location>
        <begin position="159"/>
        <end position="178"/>
    </location>
</feature>
<dbReference type="PRINTS" id="PR01217">
    <property type="entry name" value="PRICHEXTENSN"/>
</dbReference>
<dbReference type="Proteomes" id="UP001626628">
    <property type="component" value="Chromosome"/>
</dbReference>
<sequence length="457" mass="46607">MSTDADFADARHIPPIPPRPPQQPPVAPAPQPHTDPRTTVLRRVPSAPPAPPTRAQAAQPPADPTPPQRPAPPATPPRPAVPPPAPPTGQPPRPHHAPGSPAPAAAPPPPRRPDTFRDTAAFHLANSQEMWNGAPAPAAGTPPRPRKPASATPSAAPGSEPPTPAAERPPQPPWPGTPLPHQTPGAAPGIPAGTRPRPSAGRRLRGRLGAAAACLVLGIGLIGGAAAGSWLTADSADAPPTPEAAFAAGRDVWRNTPVDTLFPRTIQGLGVGPGGADRTWTRIAVAPDSGCTGAYDRPLAQVLARAGCVRLLRATYLDATRSSVITVGVQTAEADAAGMMALNARFSTKSLGSRTDLMPLPYAAKGTPAEGFGRAQRASWTVRVLTDIPVIVFAVSGFADGRAVSAPQSAEAAVRPGATTAPAESGLGHDAKDIADRIAADFRTASGISPHTTESSP</sequence>
<dbReference type="EMBL" id="CP147982">
    <property type="protein sequence ID" value="WXK76103.1"/>
    <property type="molecule type" value="Genomic_DNA"/>
</dbReference>
<keyword evidence="2" id="KW-1133">Transmembrane helix</keyword>
<reference evidence="3 4" key="1">
    <citation type="submission" date="2024-03" db="EMBL/GenBank/DDBJ databases">
        <title>The complete genome of Streptomyces sirii sp.nov.</title>
        <authorList>
            <person name="Zakalyukina Y.V."/>
            <person name="Belik A.R."/>
            <person name="Biryukov M.V."/>
            <person name="Baturina O.A."/>
            <person name="Kabilov M.R."/>
        </authorList>
    </citation>
    <scope>NUCLEOTIDE SEQUENCE [LARGE SCALE GENOMIC DNA]</scope>
    <source>
        <strain evidence="3 4">BP-8</strain>
    </source>
</reference>
<protein>
    <submittedName>
        <fullName evidence="3">Uncharacterized protein</fullName>
    </submittedName>
</protein>
<accession>A0ABZ2QJ05</accession>
<keyword evidence="4" id="KW-1185">Reference proteome</keyword>